<organism evidence="7 8">
    <name type="scientific">Skeletonema marinoi</name>
    <dbReference type="NCBI Taxonomy" id="267567"/>
    <lineage>
        <taxon>Eukaryota</taxon>
        <taxon>Sar</taxon>
        <taxon>Stramenopiles</taxon>
        <taxon>Ochrophyta</taxon>
        <taxon>Bacillariophyta</taxon>
        <taxon>Coscinodiscophyceae</taxon>
        <taxon>Thalassiosirophycidae</taxon>
        <taxon>Thalassiosirales</taxon>
        <taxon>Skeletonemataceae</taxon>
        <taxon>Skeletonema</taxon>
        <taxon>Skeletonema marinoi-dohrnii complex</taxon>
    </lineage>
</organism>
<dbReference type="Proteomes" id="UP001224775">
    <property type="component" value="Unassembled WGS sequence"/>
</dbReference>
<dbReference type="PRINTS" id="PR00056">
    <property type="entry name" value="HSFDOMAIN"/>
</dbReference>
<accession>A0AAD9D8K3</accession>
<dbReference type="SUPFAM" id="SSF46785">
    <property type="entry name" value="Winged helix' DNA-binding domain"/>
    <property type="match status" value="1"/>
</dbReference>
<feature type="region of interest" description="Disordered" evidence="5">
    <location>
        <begin position="280"/>
        <end position="305"/>
    </location>
</feature>
<dbReference type="EMBL" id="JATAAI010000021">
    <property type="protein sequence ID" value="KAK1738221.1"/>
    <property type="molecule type" value="Genomic_DNA"/>
</dbReference>
<evidence type="ECO:0000259" key="6">
    <source>
        <dbReference type="SMART" id="SM00415"/>
    </source>
</evidence>
<evidence type="ECO:0000256" key="4">
    <source>
        <dbReference type="RuleBase" id="RU004020"/>
    </source>
</evidence>
<evidence type="ECO:0000256" key="3">
    <source>
        <dbReference type="ARBA" id="ARBA00023242"/>
    </source>
</evidence>
<keyword evidence="3" id="KW-0539">Nucleus</keyword>
<feature type="domain" description="HSF-type DNA-binding" evidence="6">
    <location>
        <begin position="183"/>
        <end position="280"/>
    </location>
</feature>
<feature type="compositionally biased region" description="Low complexity" evidence="5">
    <location>
        <begin position="585"/>
        <end position="595"/>
    </location>
</feature>
<protein>
    <submittedName>
        <fullName evidence="7">Heat shock factor family protein</fullName>
    </submittedName>
</protein>
<evidence type="ECO:0000256" key="5">
    <source>
        <dbReference type="SAM" id="MobiDB-lite"/>
    </source>
</evidence>
<feature type="compositionally biased region" description="Basic and acidic residues" evidence="5">
    <location>
        <begin position="369"/>
        <end position="382"/>
    </location>
</feature>
<comment type="caution">
    <text evidence="7">The sequence shown here is derived from an EMBL/GenBank/DDBJ whole genome shotgun (WGS) entry which is preliminary data.</text>
</comment>
<feature type="compositionally biased region" description="Low complexity" evidence="5">
    <location>
        <begin position="384"/>
        <end position="394"/>
    </location>
</feature>
<comment type="similarity">
    <text evidence="4">Belongs to the HSF family.</text>
</comment>
<evidence type="ECO:0000313" key="7">
    <source>
        <dbReference type="EMBL" id="KAK1738221.1"/>
    </source>
</evidence>
<feature type="region of interest" description="Disordered" evidence="5">
    <location>
        <begin position="585"/>
        <end position="604"/>
    </location>
</feature>
<dbReference type="PANTHER" id="PTHR10015">
    <property type="entry name" value="HEAT SHOCK TRANSCRIPTION FACTOR"/>
    <property type="match status" value="1"/>
</dbReference>
<name>A0AAD9D8K3_9STRA</name>
<keyword evidence="7" id="KW-0346">Stress response</keyword>
<dbReference type="InterPro" id="IPR036388">
    <property type="entry name" value="WH-like_DNA-bd_sf"/>
</dbReference>
<evidence type="ECO:0000256" key="1">
    <source>
        <dbReference type="ARBA" id="ARBA00004123"/>
    </source>
</evidence>
<feature type="compositionally biased region" description="Low complexity" evidence="5">
    <location>
        <begin position="68"/>
        <end position="79"/>
    </location>
</feature>
<dbReference type="AlphaFoldDB" id="A0AAD9D8K3"/>
<keyword evidence="2" id="KW-0238">DNA-binding</keyword>
<dbReference type="PANTHER" id="PTHR10015:SF206">
    <property type="entry name" value="HSF-TYPE DNA-BINDING DOMAIN-CONTAINING PROTEIN"/>
    <property type="match status" value="1"/>
</dbReference>
<feature type="region of interest" description="Disordered" evidence="5">
    <location>
        <begin position="362"/>
        <end position="454"/>
    </location>
</feature>
<comment type="subcellular location">
    <subcellularLocation>
        <location evidence="1">Nucleus</location>
    </subcellularLocation>
</comment>
<dbReference type="InterPro" id="IPR000232">
    <property type="entry name" value="HSF_DNA-bd"/>
</dbReference>
<keyword evidence="8" id="KW-1185">Reference proteome</keyword>
<feature type="compositionally biased region" description="Polar residues" evidence="5">
    <location>
        <begin position="416"/>
        <end position="425"/>
    </location>
</feature>
<feature type="compositionally biased region" description="Low complexity" evidence="5">
    <location>
        <begin position="426"/>
        <end position="443"/>
    </location>
</feature>
<dbReference type="Pfam" id="PF00447">
    <property type="entry name" value="HSF_DNA-bind"/>
    <property type="match status" value="1"/>
</dbReference>
<evidence type="ECO:0000313" key="8">
    <source>
        <dbReference type="Proteomes" id="UP001224775"/>
    </source>
</evidence>
<reference evidence="7" key="1">
    <citation type="submission" date="2023-06" db="EMBL/GenBank/DDBJ databases">
        <title>Survivors Of The Sea: Transcriptome response of Skeletonema marinoi to long-term dormancy.</title>
        <authorList>
            <person name="Pinder M.I.M."/>
            <person name="Kourtchenko O."/>
            <person name="Robertson E.K."/>
            <person name="Larsson T."/>
            <person name="Maumus F."/>
            <person name="Osuna-Cruz C.M."/>
            <person name="Vancaester E."/>
            <person name="Stenow R."/>
            <person name="Vandepoele K."/>
            <person name="Ploug H."/>
            <person name="Bruchert V."/>
            <person name="Godhe A."/>
            <person name="Topel M."/>
        </authorList>
    </citation>
    <scope>NUCLEOTIDE SEQUENCE</scope>
    <source>
        <strain evidence="7">R05AC</strain>
    </source>
</reference>
<feature type="region of interest" description="Disordered" evidence="5">
    <location>
        <begin position="61"/>
        <end position="80"/>
    </location>
</feature>
<dbReference type="GO" id="GO:0005634">
    <property type="term" value="C:nucleus"/>
    <property type="evidence" value="ECO:0007669"/>
    <property type="project" value="UniProtKB-SubCell"/>
</dbReference>
<evidence type="ECO:0000256" key="2">
    <source>
        <dbReference type="ARBA" id="ARBA00023125"/>
    </source>
</evidence>
<dbReference type="Gene3D" id="1.10.10.10">
    <property type="entry name" value="Winged helix-like DNA-binding domain superfamily/Winged helix DNA-binding domain"/>
    <property type="match status" value="1"/>
</dbReference>
<gene>
    <name evidence="7" type="ORF">QTG54_010890</name>
</gene>
<dbReference type="SMART" id="SM00415">
    <property type="entry name" value="HSF"/>
    <property type="match status" value="1"/>
</dbReference>
<dbReference type="GO" id="GO:0043565">
    <property type="term" value="F:sequence-specific DNA binding"/>
    <property type="evidence" value="ECO:0007669"/>
    <property type="project" value="InterPro"/>
</dbReference>
<dbReference type="InterPro" id="IPR036390">
    <property type="entry name" value="WH_DNA-bd_sf"/>
</dbReference>
<proteinExistence type="inferred from homology"/>
<feature type="compositionally biased region" description="Low complexity" evidence="5">
    <location>
        <begin position="91"/>
        <end position="105"/>
    </location>
</feature>
<feature type="region of interest" description="Disordered" evidence="5">
    <location>
        <begin position="85"/>
        <end position="105"/>
    </location>
</feature>
<dbReference type="GO" id="GO:0003700">
    <property type="term" value="F:DNA-binding transcription factor activity"/>
    <property type="evidence" value="ECO:0007669"/>
    <property type="project" value="InterPro"/>
</dbReference>
<sequence>MYVSRRNTLLVSPPYHENATASHCKDDAVDSAEYITSSSSFTQLSTPSDSTFNINCHHHPEKMTQRHQQQQQQQQQAQAVAPFPNLPSQVSSASSLNSHASSNASTLTNLQHQAASSQVGVTEAANSSTMLNIPAIATSINSNTSLGLLANNYTNSIISNTSSNPNYNATAAALASASIVSGTVPEFLYQLTKMLTDPNNEIIEWSTYSGNGRIEVHNPSRLESEVLSRYFRHSKYSSFQRQLNYFGFRKIAGKGKMSPCSYVNDAATLDIRSLLLMKRKGSEKEKNGNKATTAADAGNDDGKNTAASSALAVQAGMKRMNPGNDIQPATVQPMFHNAHRNISFDTMAATVAKNIAEARTQHQLQQVERSNEEFNEIKRTKLESSTSASSASASGRGYTVATGKGIRHQLNGYLRPSSSGGSINNTTHASTSSSSATTSATTADCGESSSNQNQSWSVLHNASAAAPTSTAPLQFLDPNELGMSVTSATYLNQLKNNYAAVASDATTGGSSAAVDATASPPCAAAATAVNHGAVNQQLPCLPENSGNNTNTSPVSRVSSQTSFLGMLRRDDSLINLAMLPTLDTTAPAATGTTNPSNIDSETSFGFIDYNPS</sequence>